<dbReference type="EMBL" id="BOMS01000083">
    <property type="protein sequence ID" value="GIE69203.1"/>
    <property type="molecule type" value="Genomic_DNA"/>
</dbReference>
<organism evidence="2 3">
    <name type="scientific">Actinoplanes palleronii</name>
    <dbReference type="NCBI Taxonomy" id="113570"/>
    <lineage>
        <taxon>Bacteria</taxon>
        <taxon>Bacillati</taxon>
        <taxon>Actinomycetota</taxon>
        <taxon>Actinomycetes</taxon>
        <taxon>Micromonosporales</taxon>
        <taxon>Micromonosporaceae</taxon>
        <taxon>Actinoplanes</taxon>
    </lineage>
</organism>
<keyword evidence="3" id="KW-1185">Reference proteome</keyword>
<evidence type="ECO:0000313" key="3">
    <source>
        <dbReference type="Proteomes" id="UP000624709"/>
    </source>
</evidence>
<evidence type="ECO:0000256" key="1">
    <source>
        <dbReference type="SAM" id="MobiDB-lite"/>
    </source>
</evidence>
<proteinExistence type="predicted"/>
<sequence length="183" mass="18759">MTSIGSISTSGNAAFYQVDRAQSAVESRSKPKDDPMARVADALGLSHDELKSQLGTGKSLSDVATDRGVTHDELISAIKSGISTSSTSGTSGSADAMAEQIAAGKGVTPPPQPAPAPRGENAGLQDPDKLKQVSDMLDMDTTDVTAAATSASSLVSMLQTKGVDLTQLKDVLNRSGDLLDVRA</sequence>
<feature type="compositionally biased region" description="Low complexity" evidence="1">
    <location>
        <begin position="82"/>
        <end position="96"/>
    </location>
</feature>
<comment type="caution">
    <text evidence="2">The sequence shown here is derived from an EMBL/GenBank/DDBJ whole genome shotgun (WGS) entry which is preliminary data.</text>
</comment>
<name>A0ABQ4BET4_9ACTN</name>
<protein>
    <submittedName>
        <fullName evidence="2">Uncharacterized protein</fullName>
    </submittedName>
</protein>
<feature type="region of interest" description="Disordered" evidence="1">
    <location>
        <begin position="82"/>
        <end position="129"/>
    </location>
</feature>
<gene>
    <name evidence="2" type="ORF">Apa02nite_053110</name>
</gene>
<accession>A0ABQ4BET4</accession>
<evidence type="ECO:0000313" key="2">
    <source>
        <dbReference type="EMBL" id="GIE69203.1"/>
    </source>
</evidence>
<dbReference type="RefSeq" id="WP_203827372.1">
    <property type="nucleotide sequence ID" value="NZ_BAAATY010000024.1"/>
</dbReference>
<dbReference type="Proteomes" id="UP000624709">
    <property type="component" value="Unassembled WGS sequence"/>
</dbReference>
<reference evidence="2 3" key="1">
    <citation type="submission" date="2021-01" db="EMBL/GenBank/DDBJ databases">
        <title>Whole genome shotgun sequence of Actinoplanes palleronii NBRC 14916.</title>
        <authorList>
            <person name="Komaki H."/>
            <person name="Tamura T."/>
        </authorList>
    </citation>
    <scope>NUCLEOTIDE SEQUENCE [LARGE SCALE GENOMIC DNA]</scope>
    <source>
        <strain evidence="2 3">NBRC 14916</strain>
    </source>
</reference>